<dbReference type="InterPro" id="IPR045063">
    <property type="entry name" value="Dynamin_N"/>
</dbReference>
<evidence type="ECO:0000256" key="4">
    <source>
        <dbReference type="ARBA" id="ARBA00023134"/>
    </source>
</evidence>
<gene>
    <name evidence="8" type="ORF">C41B8_18542</name>
</gene>
<accession>A0A084IG95</accession>
<dbReference type="OrthoDB" id="8541181at2"/>
<dbReference type="SUPFAM" id="SSF52540">
    <property type="entry name" value="P-loop containing nucleoside triphosphate hydrolases"/>
    <property type="match status" value="1"/>
</dbReference>
<organism evidence="8 9">
    <name type="scientific">Salinisphaera hydrothermalis (strain C41B8)</name>
    <dbReference type="NCBI Taxonomy" id="1304275"/>
    <lineage>
        <taxon>Bacteria</taxon>
        <taxon>Pseudomonadati</taxon>
        <taxon>Pseudomonadota</taxon>
        <taxon>Gammaproteobacteria</taxon>
        <taxon>Salinisphaerales</taxon>
        <taxon>Salinisphaeraceae</taxon>
        <taxon>Salinisphaera</taxon>
    </lineage>
</organism>
<keyword evidence="6" id="KW-1133">Transmembrane helix</keyword>
<dbReference type="eggNOG" id="COG0699">
    <property type="taxonomic scope" value="Bacteria"/>
</dbReference>
<keyword evidence="3" id="KW-0378">Hydrolase</keyword>
<feature type="domain" description="Dynamin N-terminal" evidence="7">
    <location>
        <begin position="62"/>
        <end position="228"/>
    </location>
</feature>
<sequence length="472" mass="52971">MSQSSKHATRTDSLETHLKRENPLLLEPLAEFRRLDRIAHRMGLLASNESFTRRVPWWPVVSLLGTFSAGKSSFINSYLGTTLQRTGNQAVDDRFSVICYSEDAEPRTLPGSALDADLRFPFYRISGDIEDVAAGEGRRINNYLQLKTCNSEQIRGKILLDSPGFDADSQRSATLQITDRIIDLSDLVLVFFDARHPEPGAMRDTLQHLVTSTINRDDASKFLFILNQIDTTAGEDNPEDVVAAWQRALASAGLTAGRFLRIYDENAAETIADESLAARFKAKKDEDIAEIHRRMKGVEVDRAYRVVELMTGAADTLAGDAGVGRLKSYLRKWRQRTLIYDALMLLPIVLACGAAFIWAHGVAMGVVNRVFGNTVSGWVIVAVAVVVLGALHYTSRSLAANQIARRIEPASQQAFSLDLRRAFRRNTRWWRGLFSLQPKGWHILARRRVAKIRDKQETMVRRLNDRFTQPSG</sequence>
<evidence type="ECO:0000313" key="8">
    <source>
        <dbReference type="EMBL" id="KEZ75729.1"/>
    </source>
</evidence>
<evidence type="ECO:0000313" key="9">
    <source>
        <dbReference type="Proteomes" id="UP000028302"/>
    </source>
</evidence>
<reference evidence="8 9" key="1">
    <citation type="submission" date="2013-03" db="EMBL/GenBank/DDBJ databases">
        <title>Salinisphaera hydrothermalis C41B8 Genome Sequencing.</title>
        <authorList>
            <person name="Li C."/>
            <person name="Lai Q."/>
            <person name="Shao Z."/>
        </authorList>
    </citation>
    <scope>NUCLEOTIDE SEQUENCE [LARGE SCALE GENOMIC DNA]</scope>
    <source>
        <strain evidence="8 9">C41B8</strain>
    </source>
</reference>
<dbReference type="Proteomes" id="UP000028302">
    <property type="component" value="Unassembled WGS sequence"/>
</dbReference>
<dbReference type="Gene3D" id="3.40.50.300">
    <property type="entry name" value="P-loop containing nucleotide triphosphate hydrolases"/>
    <property type="match status" value="1"/>
</dbReference>
<dbReference type="Pfam" id="PF00350">
    <property type="entry name" value="Dynamin_N"/>
    <property type="match status" value="1"/>
</dbReference>
<dbReference type="PATRIC" id="fig|1304275.5.peg.3784"/>
<dbReference type="EMBL" id="APNK01000058">
    <property type="protein sequence ID" value="KEZ75729.1"/>
    <property type="molecule type" value="Genomic_DNA"/>
</dbReference>
<proteinExistence type="predicted"/>
<dbReference type="PANTHER" id="PTHR10465">
    <property type="entry name" value="TRANSMEMBRANE GTPASE FZO1"/>
    <property type="match status" value="1"/>
</dbReference>
<dbReference type="AlphaFoldDB" id="A0A084IG95"/>
<evidence type="ECO:0000256" key="5">
    <source>
        <dbReference type="ARBA" id="ARBA00023136"/>
    </source>
</evidence>
<feature type="transmembrane region" description="Helical" evidence="6">
    <location>
        <begin position="370"/>
        <end position="391"/>
    </location>
</feature>
<dbReference type="GO" id="GO:0005525">
    <property type="term" value="F:GTP binding"/>
    <property type="evidence" value="ECO:0007669"/>
    <property type="project" value="UniProtKB-KW"/>
</dbReference>
<feature type="transmembrane region" description="Helical" evidence="6">
    <location>
        <begin position="338"/>
        <end position="358"/>
    </location>
</feature>
<evidence type="ECO:0000256" key="1">
    <source>
        <dbReference type="ARBA" id="ARBA00004370"/>
    </source>
</evidence>
<evidence type="ECO:0000256" key="6">
    <source>
        <dbReference type="SAM" id="Phobius"/>
    </source>
</evidence>
<keyword evidence="5 6" id="KW-0472">Membrane</keyword>
<dbReference type="RefSeq" id="WP_037341674.1">
    <property type="nucleotide sequence ID" value="NZ_APNK01000058.1"/>
</dbReference>
<dbReference type="GO" id="GO:0016020">
    <property type="term" value="C:membrane"/>
    <property type="evidence" value="ECO:0007669"/>
    <property type="project" value="UniProtKB-SubCell"/>
</dbReference>
<dbReference type="STRING" id="1304275.C41B8_18542"/>
<comment type="subcellular location">
    <subcellularLocation>
        <location evidence="1">Membrane</location>
    </subcellularLocation>
</comment>
<protein>
    <recommendedName>
        <fullName evidence="7">Dynamin N-terminal domain-containing protein</fullName>
    </recommendedName>
</protein>
<dbReference type="InterPro" id="IPR027094">
    <property type="entry name" value="Mitofusin_fam"/>
</dbReference>
<keyword evidence="2" id="KW-0547">Nucleotide-binding</keyword>
<keyword evidence="6" id="KW-0812">Transmembrane</keyword>
<dbReference type="PANTHER" id="PTHR10465:SF0">
    <property type="entry name" value="SARCALUMENIN"/>
    <property type="match status" value="1"/>
</dbReference>
<dbReference type="GO" id="GO:0003924">
    <property type="term" value="F:GTPase activity"/>
    <property type="evidence" value="ECO:0007669"/>
    <property type="project" value="InterPro"/>
</dbReference>
<dbReference type="InterPro" id="IPR027417">
    <property type="entry name" value="P-loop_NTPase"/>
</dbReference>
<comment type="caution">
    <text evidence="8">The sequence shown here is derived from an EMBL/GenBank/DDBJ whole genome shotgun (WGS) entry which is preliminary data.</text>
</comment>
<name>A0A084IG95_SALHC</name>
<evidence type="ECO:0000256" key="3">
    <source>
        <dbReference type="ARBA" id="ARBA00022801"/>
    </source>
</evidence>
<dbReference type="GO" id="GO:0008053">
    <property type="term" value="P:mitochondrial fusion"/>
    <property type="evidence" value="ECO:0007669"/>
    <property type="project" value="TreeGrafter"/>
</dbReference>
<evidence type="ECO:0000259" key="7">
    <source>
        <dbReference type="Pfam" id="PF00350"/>
    </source>
</evidence>
<evidence type="ECO:0000256" key="2">
    <source>
        <dbReference type="ARBA" id="ARBA00022741"/>
    </source>
</evidence>
<keyword evidence="4" id="KW-0342">GTP-binding</keyword>
<keyword evidence="9" id="KW-1185">Reference proteome</keyword>